<accession>K6BYG1</accession>
<sequence>MIKSKFMNRNNVGIWSKANGIEWGTELFWNVNSKTNQYQIPSYAHALSNKHSLQLEFEDFIHPSRSILLKKVTLSNESKEKQDLTLFFHQDFEHQNGTAFFSLSNRTLYHEYDGSYMLFNGLVDNKGISQYTTWQKNDFQNKDIVNFVNGSLFYNPISSGRVNSAFALETTVLPYEIKQGYYWMVFGDNLNEINYLNNLVKSNPEWLIREFIENGFSDERIIPLSK</sequence>
<protein>
    <submittedName>
        <fullName evidence="1">Uncharacterized protein</fullName>
    </submittedName>
</protein>
<gene>
    <name evidence="1" type="ORF">BAZO_14944</name>
</gene>
<dbReference type="AlphaFoldDB" id="K6BYG1"/>
<evidence type="ECO:0000313" key="2">
    <source>
        <dbReference type="Proteomes" id="UP000006315"/>
    </source>
</evidence>
<dbReference type="GeneID" id="89467483"/>
<keyword evidence="2" id="KW-1185">Reference proteome</keyword>
<name>K6BYG1_SCHAZ</name>
<dbReference type="STRING" id="1131731.BAZO_14944"/>
<organism evidence="1 2">
    <name type="scientific">Schinkia azotoformans LMG 9581</name>
    <dbReference type="NCBI Taxonomy" id="1131731"/>
    <lineage>
        <taxon>Bacteria</taxon>
        <taxon>Bacillati</taxon>
        <taxon>Bacillota</taxon>
        <taxon>Bacilli</taxon>
        <taxon>Bacillales</taxon>
        <taxon>Bacillaceae</taxon>
        <taxon>Calidifontibacillus/Schinkia group</taxon>
        <taxon>Schinkia</taxon>
    </lineage>
</organism>
<dbReference type="Proteomes" id="UP000006315">
    <property type="component" value="Unassembled WGS sequence"/>
</dbReference>
<reference evidence="1 2" key="1">
    <citation type="journal article" date="2012" name="Front. Microbiol.">
        <title>Redundancy and modularity in membrane-associated dissimilatory nitrate reduction in Bacillus.</title>
        <authorList>
            <person name="Heylen K."/>
            <person name="Keltjens J."/>
        </authorList>
    </citation>
    <scope>NUCLEOTIDE SEQUENCE [LARGE SCALE GENOMIC DNA]</scope>
    <source>
        <strain evidence="1 2">LMG 9581</strain>
    </source>
</reference>
<dbReference type="EMBL" id="AJLR01000124">
    <property type="protein sequence ID" value="EKN63970.1"/>
    <property type="molecule type" value="Genomic_DNA"/>
</dbReference>
<dbReference type="PATRIC" id="fig|1131731.3.peg.3055"/>
<proteinExistence type="predicted"/>
<comment type="caution">
    <text evidence="1">The sequence shown here is derived from an EMBL/GenBank/DDBJ whole genome shotgun (WGS) entry which is preliminary data.</text>
</comment>
<evidence type="ECO:0000313" key="1">
    <source>
        <dbReference type="EMBL" id="EKN63970.1"/>
    </source>
</evidence>
<dbReference type="RefSeq" id="WP_003332407.1">
    <property type="nucleotide sequence ID" value="NZ_AJLR01000124.1"/>
</dbReference>